<keyword evidence="3" id="KW-1185">Reference proteome</keyword>
<evidence type="ECO:0000259" key="1">
    <source>
        <dbReference type="Pfam" id="PF07727"/>
    </source>
</evidence>
<organism evidence="2 3">
    <name type="scientific">Lactuca sativa</name>
    <name type="common">Garden lettuce</name>
    <dbReference type="NCBI Taxonomy" id="4236"/>
    <lineage>
        <taxon>Eukaryota</taxon>
        <taxon>Viridiplantae</taxon>
        <taxon>Streptophyta</taxon>
        <taxon>Embryophyta</taxon>
        <taxon>Tracheophyta</taxon>
        <taxon>Spermatophyta</taxon>
        <taxon>Magnoliopsida</taxon>
        <taxon>eudicotyledons</taxon>
        <taxon>Gunneridae</taxon>
        <taxon>Pentapetalae</taxon>
        <taxon>asterids</taxon>
        <taxon>campanulids</taxon>
        <taxon>Asterales</taxon>
        <taxon>Asteraceae</taxon>
        <taxon>Cichorioideae</taxon>
        <taxon>Cichorieae</taxon>
        <taxon>Lactucinae</taxon>
        <taxon>Lactuca</taxon>
    </lineage>
</organism>
<comment type="caution">
    <text evidence="2">The sequence shown here is derived from an EMBL/GenBank/DDBJ whole genome shotgun (WGS) entry which is preliminary data.</text>
</comment>
<feature type="domain" description="Reverse transcriptase Ty1/copia-type" evidence="1">
    <location>
        <begin position="6"/>
        <end position="70"/>
    </location>
</feature>
<dbReference type="Pfam" id="PF07727">
    <property type="entry name" value="RVT_2"/>
    <property type="match status" value="1"/>
</dbReference>
<sequence length="228" mass="26089">MQENVVYRKVSNGEYIIVAVYVDDLFVTTTSFEFINQFKKLMALQFEMLDLGELTCYLGIEVLQENSCVKPGLKFSKAEDETEVEAIHYRKQVVGVVNCYMQCLKESHARVIKQILRYLCANDMSFLGYSDNRHNVDVDGGRSRTRHQDTVALSSCEVEFIAATADVCQRTHPHSIPLNSRVCLKRTSDSRTCFWRQATCRSIYKGLSSDKITLPWSVVQGFQVFLEP</sequence>
<reference evidence="2 3" key="1">
    <citation type="journal article" date="2017" name="Nat. Commun.">
        <title>Genome assembly with in vitro proximity ligation data and whole-genome triplication in lettuce.</title>
        <authorList>
            <person name="Reyes-Chin-Wo S."/>
            <person name="Wang Z."/>
            <person name="Yang X."/>
            <person name="Kozik A."/>
            <person name="Arikit S."/>
            <person name="Song C."/>
            <person name="Xia L."/>
            <person name="Froenicke L."/>
            <person name="Lavelle D.O."/>
            <person name="Truco M.J."/>
            <person name="Xia R."/>
            <person name="Zhu S."/>
            <person name="Xu C."/>
            <person name="Xu H."/>
            <person name="Xu X."/>
            <person name="Cox K."/>
            <person name="Korf I."/>
            <person name="Meyers B.C."/>
            <person name="Michelmore R.W."/>
        </authorList>
    </citation>
    <scope>NUCLEOTIDE SEQUENCE [LARGE SCALE GENOMIC DNA]</scope>
    <source>
        <strain evidence="3">cv. Salinas</strain>
        <tissue evidence="2">Seedlings</tissue>
    </source>
</reference>
<evidence type="ECO:0000313" key="2">
    <source>
        <dbReference type="EMBL" id="KAJ0216657.1"/>
    </source>
</evidence>
<accession>A0A9R1W587</accession>
<dbReference type="InterPro" id="IPR013103">
    <property type="entry name" value="RVT_2"/>
</dbReference>
<dbReference type="AlphaFoldDB" id="A0A9R1W587"/>
<dbReference type="EMBL" id="NBSK02000003">
    <property type="protein sequence ID" value="KAJ0216657.1"/>
    <property type="molecule type" value="Genomic_DNA"/>
</dbReference>
<evidence type="ECO:0000313" key="3">
    <source>
        <dbReference type="Proteomes" id="UP000235145"/>
    </source>
</evidence>
<name>A0A9R1W587_LACSA</name>
<proteinExistence type="predicted"/>
<gene>
    <name evidence="2" type="ORF">LSAT_V11C300120230</name>
</gene>
<protein>
    <recommendedName>
        <fullName evidence="1">Reverse transcriptase Ty1/copia-type domain-containing protein</fullName>
    </recommendedName>
</protein>
<dbReference type="Proteomes" id="UP000235145">
    <property type="component" value="Unassembled WGS sequence"/>
</dbReference>